<reference evidence="2" key="1">
    <citation type="submission" date="2023-10" db="EMBL/GenBank/DDBJ databases">
        <authorList>
            <person name="Chen Y."/>
            <person name="Shah S."/>
            <person name="Dougan E. K."/>
            <person name="Thang M."/>
            <person name="Chan C."/>
        </authorList>
    </citation>
    <scope>NUCLEOTIDE SEQUENCE [LARGE SCALE GENOMIC DNA]</scope>
</reference>
<comment type="caution">
    <text evidence="2">The sequence shown here is derived from an EMBL/GenBank/DDBJ whole genome shotgun (WGS) entry which is preliminary data.</text>
</comment>
<protein>
    <submittedName>
        <fullName evidence="2">Uncharacterized protein</fullName>
    </submittedName>
</protein>
<organism evidence="2 3">
    <name type="scientific">Prorocentrum cordatum</name>
    <dbReference type="NCBI Taxonomy" id="2364126"/>
    <lineage>
        <taxon>Eukaryota</taxon>
        <taxon>Sar</taxon>
        <taxon>Alveolata</taxon>
        <taxon>Dinophyceae</taxon>
        <taxon>Prorocentrales</taxon>
        <taxon>Prorocentraceae</taxon>
        <taxon>Prorocentrum</taxon>
    </lineage>
</organism>
<dbReference type="EMBL" id="CAUYUJ010000236">
    <property type="protein sequence ID" value="CAK0789444.1"/>
    <property type="molecule type" value="Genomic_DNA"/>
</dbReference>
<evidence type="ECO:0000313" key="3">
    <source>
        <dbReference type="Proteomes" id="UP001189429"/>
    </source>
</evidence>
<feature type="non-terminal residue" evidence="2">
    <location>
        <position position="1"/>
    </location>
</feature>
<evidence type="ECO:0000313" key="2">
    <source>
        <dbReference type="EMBL" id="CAK0789444.1"/>
    </source>
</evidence>
<name>A0ABN9PGY0_9DINO</name>
<feature type="compositionally biased region" description="Basic and acidic residues" evidence="1">
    <location>
        <begin position="41"/>
        <end position="62"/>
    </location>
</feature>
<gene>
    <name evidence="2" type="ORF">PCOR1329_LOCUS1006</name>
</gene>
<dbReference type="Proteomes" id="UP001189429">
    <property type="component" value="Unassembled WGS sequence"/>
</dbReference>
<accession>A0ABN9PGY0</accession>
<feature type="region of interest" description="Disordered" evidence="1">
    <location>
        <begin position="244"/>
        <end position="274"/>
    </location>
</feature>
<feature type="compositionally biased region" description="Gly residues" evidence="1">
    <location>
        <begin position="1"/>
        <end position="18"/>
    </location>
</feature>
<evidence type="ECO:0000256" key="1">
    <source>
        <dbReference type="SAM" id="MobiDB-lite"/>
    </source>
</evidence>
<feature type="compositionally biased region" description="Low complexity" evidence="1">
    <location>
        <begin position="31"/>
        <end position="40"/>
    </location>
</feature>
<feature type="region of interest" description="Disordered" evidence="1">
    <location>
        <begin position="1"/>
        <end position="112"/>
    </location>
</feature>
<sequence length="274" mass="27924">GGGGGGGGGGGSGSGPNRGGLNPRGGERPGGRPAAGAARAAGERERERERSPLGRAPPRVEHQSGSSSSSSLAGSGLGRQRLTAGPELQGHVVGGPLRQVLPPPREAHGHAGSARHVALCIVQRHDERLRVPGRSSANHITKELWSNSGDPSTLLTSSGSKSIWYRSCLSSSSLQSLRFQATTRVLGLGLGRRRLAGRLVRVGPRGRHAKGLPGRRLHARCARGGHAPAGAQGPRRHACVACHGPHARRKPATRPGGGPMLPATPAPGATGLGP</sequence>
<feature type="compositionally biased region" description="Low complexity" evidence="1">
    <location>
        <begin position="64"/>
        <end position="74"/>
    </location>
</feature>
<keyword evidence="3" id="KW-1185">Reference proteome</keyword>
<proteinExistence type="predicted"/>